<sequence>MNHVSSPNEPYPSVDDLAQATTTHTQGAFRIASRKLPILKSGPIDAMSARLGIPVPEMIFGDNLLSVTHVPTGWSIAFTAEAALDRVDKTGEHMLRVAYAGEWSSSREKTSAGISEVVRPYDWSYSTTYRGTESTTEGKSLSASPTPPPLPLELLRRRDPILFADEVVLYESELDDNGISVVTAKVRVMPERLLLLCRLFMRLDNVLVRVRDTRVYVDFAAELVLREYTAMEDRFDNVKRALYMSGLAPDAVTVAMRDANQVAHLLPVVDHVLEGVSLASGST</sequence>
<dbReference type="InterPro" id="IPR051330">
    <property type="entry name" value="Phosphatase_reg/MetRdx"/>
</dbReference>
<dbReference type="Pfam" id="PF04176">
    <property type="entry name" value="TIP41"/>
    <property type="match status" value="1"/>
</dbReference>
<dbReference type="PANTHER" id="PTHR21021">
    <property type="entry name" value="GAF/PUTATIVE CYTOSKELETAL PROTEIN"/>
    <property type="match status" value="1"/>
</dbReference>
<dbReference type="PANTHER" id="PTHR21021:SF16">
    <property type="entry name" value="TIP41-LIKE PROTEIN"/>
    <property type="match status" value="1"/>
</dbReference>
<organism evidence="2 3">
    <name type="scientific">Lasiosphaeria ovina</name>
    <dbReference type="NCBI Taxonomy" id="92902"/>
    <lineage>
        <taxon>Eukaryota</taxon>
        <taxon>Fungi</taxon>
        <taxon>Dikarya</taxon>
        <taxon>Ascomycota</taxon>
        <taxon>Pezizomycotina</taxon>
        <taxon>Sordariomycetes</taxon>
        <taxon>Sordariomycetidae</taxon>
        <taxon>Sordariales</taxon>
        <taxon>Lasiosphaeriaceae</taxon>
        <taxon>Lasiosphaeria</taxon>
    </lineage>
</organism>
<evidence type="ECO:0000256" key="1">
    <source>
        <dbReference type="ARBA" id="ARBA00006658"/>
    </source>
</evidence>
<keyword evidence="3" id="KW-1185">Reference proteome</keyword>
<reference evidence="2" key="1">
    <citation type="journal article" date="2023" name="Mol. Phylogenet. Evol.">
        <title>Genome-scale phylogeny and comparative genomics of the fungal order Sordariales.</title>
        <authorList>
            <person name="Hensen N."/>
            <person name="Bonometti L."/>
            <person name="Westerberg I."/>
            <person name="Brannstrom I.O."/>
            <person name="Guillou S."/>
            <person name="Cros-Aarteil S."/>
            <person name="Calhoun S."/>
            <person name="Haridas S."/>
            <person name="Kuo A."/>
            <person name="Mondo S."/>
            <person name="Pangilinan J."/>
            <person name="Riley R."/>
            <person name="LaButti K."/>
            <person name="Andreopoulos B."/>
            <person name="Lipzen A."/>
            <person name="Chen C."/>
            <person name="Yan M."/>
            <person name="Daum C."/>
            <person name="Ng V."/>
            <person name="Clum A."/>
            <person name="Steindorff A."/>
            <person name="Ohm R.A."/>
            <person name="Martin F."/>
            <person name="Silar P."/>
            <person name="Natvig D.O."/>
            <person name="Lalanne C."/>
            <person name="Gautier V."/>
            <person name="Ament-Velasquez S.L."/>
            <person name="Kruys A."/>
            <person name="Hutchinson M.I."/>
            <person name="Powell A.J."/>
            <person name="Barry K."/>
            <person name="Miller A.N."/>
            <person name="Grigoriev I.V."/>
            <person name="Debuchy R."/>
            <person name="Gladieux P."/>
            <person name="Hiltunen Thoren M."/>
            <person name="Johannesson H."/>
        </authorList>
    </citation>
    <scope>NUCLEOTIDE SEQUENCE</scope>
    <source>
        <strain evidence="2">CBS 958.72</strain>
    </source>
</reference>
<gene>
    <name evidence="2" type="ORF">B0T24DRAFT_631880</name>
</gene>
<dbReference type="Proteomes" id="UP001287356">
    <property type="component" value="Unassembled WGS sequence"/>
</dbReference>
<evidence type="ECO:0000313" key="3">
    <source>
        <dbReference type="Proteomes" id="UP001287356"/>
    </source>
</evidence>
<dbReference type="GO" id="GO:0031929">
    <property type="term" value="P:TOR signaling"/>
    <property type="evidence" value="ECO:0007669"/>
    <property type="project" value="TreeGrafter"/>
</dbReference>
<protein>
    <submittedName>
        <fullName evidence="2">TIP41-like family-domain-containing protein</fullName>
    </submittedName>
</protein>
<evidence type="ECO:0000313" key="2">
    <source>
        <dbReference type="EMBL" id="KAK3369157.1"/>
    </source>
</evidence>
<dbReference type="EMBL" id="JAULSN010000006">
    <property type="protein sequence ID" value="KAK3369157.1"/>
    <property type="molecule type" value="Genomic_DNA"/>
</dbReference>
<accession>A0AAE0K3X7</accession>
<dbReference type="AlphaFoldDB" id="A0AAE0K3X7"/>
<reference evidence="2" key="2">
    <citation type="submission" date="2023-06" db="EMBL/GenBank/DDBJ databases">
        <authorList>
            <consortium name="Lawrence Berkeley National Laboratory"/>
            <person name="Haridas S."/>
            <person name="Hensen N."/>
            <person name="Bonometti L."/>
            <person name="Westerberg I."/>
            <person name="Brannstrom I.O."/>
            <person name="Guillou S."/>
            <person name="Cros-Aarteil S."/>
            <person name="Calhoun S."/>
            <person name="Kuo A."/>
            <person name="Mondo S."/>
            <person name="Pangilinan J."/>
            <person name="Riley R."/>
            <person name="Labutti K."/>
            <person name="Andreopoulos B."/>
            <person name="Lipzen A."/>
            <person name="Chen C."/>
            <person name="Yanf M."/>
            <person name="Daum C."/>
            <person name="Ng V."/>
            <person name="Clum A."/>
            <person name="Steindorff A."/>
            <person name="Ohm R."/>
            <person name="Martin F."/>
            <person name="Silar P."/>
            <person name="Natvig D."/>
            <person name="Lalanne C."/>
            <person name="Gautier V."/>
            <person name="Ament-Velasquez S.L."/>
            <person name="Kruys A."/>
            <person name="Hutchinson M.I."/>
            <person name="Powell A.J."/>
            <person name="Barry K."/>
            <person name="Miller A.N."/>
            <person name="Grigoriev I.V."/>
            <person name="Debuchy R."/>
            <person name="Gladieux P."/>
            <person name="Thoren M.H."/>
            <person name="Johannesson H."/>
        </authorList>
    </citation>
    <scope>NUCLEOTIDE SEQUENCE</scope>
    <source>
        <strain evidence="2">CBS 958.72</strain>
    </source>
</reference>
<name>A0AAE0K3X7_9PEZI</name>
<proteinExistence type="inferred from homology"/>
<comment type="similarity">
    <text evidence="1">Belongs to the TIP41 family.</text>
</comment>
<comment type="caution">
    <text evidence="2">The sequence shown here is derived from an EMBL/GenBank/DDBJ whole genome shotgun (WGS) entry which is preliminary data.</text>
</comment>
<dbReference type="InterPro" id="IPR007303">
    <property type="entry name" value="TIP41-like"/>
</dbReference>
<dbReference type="GO" id="GO:0005829">
    <property type="term" value="C:cytosol"/>
    <property type="evidence" value="ECO:0007669"/>
    <property type="project" value="TreeGrafter"/>
</dbReference>